<evidence type="ECO:0000259" key="12">
    <source>
        <dbReference type="PROSITE" id="PS50894"/>
    </source>
</evidence>
<sequence length="984" mass="110899">MRILLVEDDEAIANVLVSTLNNQNYLVDVATDGQEGWQLVESCVYDLIVLDVGLPKIDGISLCRKMRSQGYQMPILLLTSRDSTHDKVMGLDAGADDYLVKPCEPQELSARIRALLRRGDSALPPVISWGSLQLNPNTFEVTYEDELVNLTPTEYRLLELFLRNSSRVYSRSAILDHLWSFEDPPGEETIRAHIKGLRQKLKVSGAPGDLIETVYGLGYRLKPLPKKTETTPAISKVLLAGLPDELGEWLVKRLEYISVETAYTGEETLQYLTTDKWSLIIIDEGLREPSVSEVFRLGSKKNIFRKIPIIFCQKVVNNSDKKSIISQLIEPLNYPIAIFNITPPIDREKLARQVAEKLKISLSPPPEKLSSPAKTITEPTVATAEEEGKTTAPDHPPLFTAETHQEEDHREAIAEVWERFKHRIGHRVTVLEQAVIALRAGILDDELRQSATEDAHKLIGSLGTFGFVRGSGFARKIESILEQPKVGREQVPELEKLVQHLRDELEHKPNETIRDVQKISPSNPSFESDRAVTQLLIIDRDHTVAEQMQQEAQRWGIKVKIIDDLCTAREAIAQARPEMVLLDLAISGEPCTNLETAQEGLKLLAELTNHVSPVPVLIFTASGSTEIRLEVAKLGGRAFIQKPLSAAQVMETVIQVRQRSLREEAKVMVVDDDADQLVELRSFLEPWGLKFMGLSNPEKFLEALDSYQPDLLILDVEIPKIDGISLCQVVRNDPRWSGIPILFLTAHREPKMVHRIFAAGADDYVNKPIVGPELVTRILNRLERIQLLRNMAETDPLTGVANRRKSSQELNRFLQLAKRHKQPICFALLDLDHFKQINDKYGHAMGDAILHRLGRLLSLSFRSEDIVARWGGEEFIVAMYGMTKEDGLKRLTELLEQLQNQEFNATILSSYNEPTDEFTEDWEHQPPITENITEKITESFSVTFSAGIAQYPEHGSDLQSLYRSADRVLHQAKAAGRNRIMIGE</sequence>
<feature type="domain" description="Response regulatory" evidence="10">
    <location>
        <begin position="2"/>
        <end position="116"/>
    </location>
</feature>
<gene>
    <name evidence="14" type="ORF">ABWT76_005025</name>
</gene>
<evidence type="ECO:0000256" key="3">
    <source>
        <dbReference type="ARBA" id="ARBA00023015"/>
    </source>
</evidence>
<dbReference type="Pfam" id="PF00990">
    <property type="entry name" value="GGDEF"/>
    <property type="match status" value="1"/>
</dbReference>
<dbReference type="SUPFAM" id="SSF47226">
    <property type="entry name" value="Histidine-containing phosphotransfer domain, HPT domain"/>
    <property type="match status" value="1"/>
</dbReference>
<feature type="domain" description="HPt" evidence="12">
    <location>
        <begin position="409"/>
        <end position="508"/>
    </location>
</feature>
<keyword evidence="3" id="KW-0805">Transcription regulation</keyword>
<dbReference type="CDD" id="cd00383">
    <property type="entry name" value="trans_reg_C"/>
    <property type="match status" value="1"/>
</dbReference>
<dbReference type="Gene3D" id="1.10.10.10">
    <property type="entry name" value="Winged helix-like DNA-binding domain superfamily/Winged helix DNA-binding domain"/>
    <property type="match status" value="1"/>
</dbReference>
<evidence type="ECO:0000259" key="11">
    <source>
        <dbReference type="PROSITE" id="PS50887"/>
    </source>
</evidence>
<evidence type="ECO:0000259" key="10">
    <source>
        <dbReference type="PROSITE" id="PS50110"/>
    </source>
</evidence>
<accession>A0AAU8JAS8</accession>
<dbReference type="PROSITE" id="PS50894">
    <property type="entry name" value="HPT"/>
    <property type="match status" value="1"/>
</dbReference>
<evidence type="ECO:0000259" key="13">
    <source>
        <dbReference type="PROSITE" id="PS51755"/>
    </source>
</evidence>
<evidence type="ECO:0000256" key="2">
    <source>
        <dbReference type="ARBA" id="ARBA00023012"/>
    </source>
</evidence>
<dbReference type="InterPro" id="IPR000160">
    <property type="entry name" value="GGDEF_dom"/>
</dbReference>
<dbReference type="Gene3D" id="1.20.120.160">
    <property type="entry name" value="HPT domain"/>
    <property type="match status" value="1"/>
</dbReference>
<dbReference type="SMART" id="SM00862">
    <property type="entry name" value="Trans_reg_C"/>
    <property type="match status" value="1"/>
</dbReference>
<dbReference type="PANTHER" id="PTHR48111:SF15">
    <property type="entry name" value="OMPR SUBFAMILY"/>
    <property type="match status" value="1"/>
</dbReference>
<dbReference type="InterPro" id="IPR011006">
    <property type="entry name" value="CheY-like_superfamily"/>
</dbReference>
<feature type="modified residue" description="Phosphohistidine" evidence="6">
    <location>
        <position position="456"/>
    </location>
</feature>
<dbReference type="PROSITE" id="PS51755">
    <property type="entry name" value="OMPR_PHOB"/>
    <property type="match status" value="1"/>
</dbReference>
<evidence type="ECO:0000256" key="4">
    <source>
        <dbReference type="ARBA" id="ARBA00023125"/>
    </source>
</evidence>
<feature type="domain" description="Response regulatory" evidence="10">
    <location>
        <begin position="534"/>
        <end position="657"/>
    </location>
</feature>
<dbReference type="SMART" id="SM00448">
    <property type="entry name" value="REC"/>
    <property type="match status" value="3"/>
</dbReference>
<dbReference type="Pfam" id="PF01627">
    <property type="entry name" value="Hpt"/>
    <property type="match status" value="1"/>
</dbReference>
<dbReference type="Gene3D" id="3.40.50.2300">
    <property type="match status" value="3"/>
</dbReference>
<dbReference type="NCBIfam" id="TIGR00254">
    <property type="entry name" value="GGDEF"/>
    <property type="match status" value="1"/>
</dbReference>
<dbReference type="SMART" id="SM00267">
    <property type="entry name" value="GGDEF"/>
    <property type="match status" value="1"/>
</dbReference>
<evidence type="ECO:0000256" key="7">
    <source>
        <dbReference type="PROSITE-ProRule" id="PRU00169"/>
    </source>
</evidence>
<dbReference type="PROSITE" id="PS50110">
    <property type="entry name" value="RESPONSE_REGULATORY"/>
    <property type="match status" value="3"/>
</dbReference>
<dbReference type="Gene3D" id="6.10.250.690">
    <property type="match status" value="1"/>
</dbReference>
<dbReference type="GO" id="GO:0000156">
    <property type="term" value="F:phosphorelay response regulator activity"/>
    <property type="evidence" value="ECO:0007669"/>
    <property type="project" value="TreeGrafter"/>
</dbReference>
<dbReference type="RefSeq" id="WP_054464784.1">
    <property type="nucleotide sequence ID" value="NZ_CP159837.1"/>
</dbReference>
<keyword evidence="4 8" id="KW-0238">DNA-binding</keyword>
<dbReference type="GO" id="GO:0005829">
    <property type="term" value="C:cytosol"/>
    <property type="evidence" value="ECO:0007669"/>
    <property type="project" value="TreeGrafter"/>
</dbReference>
<feature type="region of interest" description="Disordered" evidence="9">
    <location>
        <begin position="363"/>
        <end position="406"/>
    </location>
</feature>
<keyword evidence="1 7" id="KW-0597">Phosphoprotein</keyword>
<dbReference type="GO" id="GO:0000976">
    <property type="term" value="F:transcription cis-regulatory region binding"/>
    <property type="evidence" value="ECO:0007669"/>
    <property type="project" value="TreeGrafter"/>
</dbReference>
<protein>
    <submittedName>
        <fullName evidence="14">Response regulator</fullName>
    </submittedName>
</protein>
<dbReference type="SUPFAM" id="SSF52172">
    <property type="entry name" value="CheY-like"/>
    <property type="match status" value="3"/>
</dbReference>
<feature type="domain" description="OmpR/PhoB-type" evidence="13">
    <location>
        <begin position="124"/>
        <end position="223"/>
    </location>
</feature>
<keyword evidence="5" id="KW-0804">Transcription</keyword>
<dbReference type="CDD" id="cd00156">
    <property type="entry name" value="REC"/>
    <property type="match status" value="2"/>
</dbReference>
<dbReference type="FunFam" id="3.40.50.2300:FF:000002">
    <property type="entry name" value="DNA-binding response regulator PhoP"/>
    <property type="match status" value="1"/>
</dbReference>
<dbReference type="InterPro" id="IPR008207">
    <property type="entry name" value="Sig_transdc_His_kin_Hpt_dom"/>
</dbReference>
<dbReference type="CDD" id="cd01949">
    <property type="entry name" value="GGDEF"/>
    <property type="match status" value="1"/>
</dbReference>
<keyword evidence="2" id="KW-0902">Two-component regulatory system</keyword>
<dbReference type="Pfam" id="PF00072">
    <property type="entry name" value="Response_reg"/>
    <property type="match status" value="3"/>
</dbReference>
<evidence type="ECO:0000256" key="8">
    <source>
        <dbReference type="PROSITE-ProRule" id="PRU01091"/>
    </source>
</evidence>
<dbReference type="InterPro" id="IPR016032">
    <property type="entry name" value="Sig_transdc_resp-reg_C-effctor"/>
</dbReference>
<evidence type="ECO:0000256" key="6">
    <source>
        <dbReference type="PROSITE-ProRule" id="PRU00110"/>
    </source>
</evidence>
<dbReference type="GO" id="GO:0006355">
    <property type="term" value="P:regulation of DNA-templated transcription"/>
    <property type="evidence" value="ECO:0007669"/>
    <property type="project" value="InterPro"/>
</dbReference>
<dbReference type="InterPro" id="IPR029787">
    <property type="entry name" value="Nucleotide_cyclase"/>
</dbReference>
<feature type="modified residue" description="4-aspartylphosphate" evidence="7">
    <location>
        <position position="715"/>
    </location>
</feature>
<dbReference type="GO" id="GO:0032993">
    <property type="term" value="C:protein-DNA complex"/>
    <property type="evidence" value="ECO:0007669"/>
    <property type="project" value="TreeGrafter"/>
</dbReference>
<evidence type="ECO:0000256" key="9">
    <source>
        <dbReference type="SAM" id="MobiDB-lite"/>
    </source>
</evidence>
<dbReference type="PANTHER" id="PTHR48111">
    <property type="entry name" value="REGULATOR OF RPOS"/>
    <property type="match status" value="1"/>
</dbReference>
<dbReference type="AlphaFoldDB" id="A0AAU8JAS8"/>
<evidence type="ECO:0000313" key="14">
    <source>
        <dbReference type="EMBL" id="XCM36275.1"/>
    </source>
</evidence>
<dbReference type="InterPro" id="IPR001867">
    <property type="entry name" value="OmpR/PhoB-type_DNA-bd"/>
</dbReference>
<name>A0AAU8JAS8_9CYAN</name>
<feature type="DNA-binding region" description="OmpR/PhoB-type" evidence="8">
    <location>
        <begin position="124"/>
        <end position="223"/>
    </location>
</feature>
<evidence type="ECO:0000256" key="1">
    <source>
        <dbReference type="ARBA" id="ARBA00022553"/>
    </source>
</evidence>
<dbReference type="InterPro" id="IPR001789">
    <property type="entry name" value="Sig_transdc_resp-reg_receiver"/>
</dbReference>
<feature type="domain" description="GGDEF" evidence="11">
    <location>
        <begin position="822"/>
        <end position="984"/>
    </location>
</feature>
<organism evidence="14">
    <name type="scientific">Planktothricoides raciborskii GIHE-MW2</name>
    <dbReference type="NCBI Taxonomy" id="2792601"/>
    <lineage>
        <taxon>Bacteria</taxon>
        <taxon>Bacillati</taxon>
        <taxon>Cyanobacteriota</taxon>
        <taxon>Cyanophyceae</taxon>
        <taxon>Oscillatoriophycideae</taxon>
        <taxon>Oscillatoriales</taxon>
        <taxon>Oscillatoriaceae</taxon>
        <taxon>Planktothricoides</taxon>
    </lineage>
</organism>
<feature type="modified residue" description="4-aspartylphosphate" evidence="7">
    <location>
        <position position="583"/>
    </location>
</feature>
<feature type="modified residue" description="4-aspartylphosphate" evidence="7">
    <location>
        <position position="51"/>
    </location>
</feature>
<dbReference type="PROSITE" id="PS50887">
    <property type="entry name" value="GGDEF"/>
    <property type="match status" value="1"/>
</dbReference>
<proteinExistence type="predicted"/>
<dbReference type="SUPFAM" id="SSF55073">
    <property type="entry name" value="Nucleotide cyclase"/>
    <property type="match status" value="1"/>
</dbReference>
<dbReference type="EMBL" id="CP159837">
    <property type="protein sequence ID" value="XCM36275.1"/>
    <property type="molecule type" value="Genomic_DNA"/>
</dbReference>
<dbReference type="Pfam" id="PF00486">
    <property type="entry name" value="Trans_reg_C"/>
    <property type="match status" value="1"/>
</dbReference>
<dbReference type="InterPro" id="IPR043128">
    <property type="entry name" value="Rev_trsase/Diguanyl_cyclase"/>
</dbReference>
<reference evidence="14" key="1">
    <citation type="submission" date="2024-07" db="EMBL/GenBank/DDBJ databases">
        <authorList>
            <person name="Kim Y.J."/>
            <person name="Jeong J.Y."/>
        </authorList>
    </citation>
    <scope>NUCLEOTIDE SEQUENCE</scope>
    <source>
        <strain evidence="14">GIHE-MW2</strain>
    </source>
</reference>
<feature type="domain" description="Response regulatory" evidence="10">
    <location>
        <begin position="666"/>
        <end position="782"/>
    </location>
</feature>
<dbReference type="InterPro" id="IPR036641">
    <property type="entry name" value="HPT_dom_sf"/>
</dbReference>
<dbReference type="SUPFAM" id="SSF46894">
    <property type="entry name" value="C-terminal effector domain of the bipartite response regulators"/>
    <property type="match status" value="1"/>
</dbReference>
<evidence type="ECO:0000256" key="5">
    <source>
        <dbReference type="ARBA" id="ARBA00023163"/>
    </source>
</evidence>
<dbReference type="Gene3D" id="3.30.70.270">
    <property type="match status" value="1"/>
</dbReference>
<dbReference type="InterPro" id="IPR036388">
    <property type="entry name" value="WH-like_DNA-bd_sf"/>
</dbReference>
<dbReference type="InterPro" id="IPR039420">
    <property type="entry name" value="WalR-like"/>
</dbReference>